<evidence type="ECO:0000259" key="15">
    <source>
        <dbReference type="PROSITE" id="PS51379"/>
    </source>
</evidence>
<dbReference type="CDD" id="cd00064">
    <property type="entry name" value="FU"/>
    <property type="match status" value="1"/>
</dbReference>
<evidence type="ECO:0000256" key="2">
    <source>
        <dbReference type="ARBA" id="ARBA00011902"/>
    </source>
</evidence>
<evidence type="ECO:0000256" key="12">
    <source>
        <dbReference type="ARBA" id="ARBA00023170"/>
    </source>
</evidence>
<dbReference type="PROSITE" id="PS51379">
    <property type="entry name" value="4FE4S_FER_2"/>
    <property type="match status" value="1"/>
</dbReference>
<evidence type="ECO:0000256" key="7">
    <source>
        <dbReference type="ARBA" id="ARBA00022777"/>
    </source>
</evidence>
<keyword evidence="7 16" id="KW-0418">Kinase</keyword>
<evidence type="ECO:0000256" key="9">
    <source>
        <dbReference type="ARBA" id="ARBA00022989"/>
    </source>
</evidence>
<evidence type="ECO:0000313" key="17">
    <source>
        <dbReference type="Proteomes" id="UP001307889"/>
    </source>
</evidence>
<evidence type="ECO:0000256" key="14">
    <source>
        <dbReference type="ARBA" id="ARBA00051243"/>
    </source>
</evidence>
<keyword evidence="8" id="KW-0067">ATP-binding</keyword>
<dbReference type="GO" id="GO:0016301">
    <property type="term" value="F:kinase activity"/>
    <property type="evidence" value="ECO:0007669"/>
    <property type="project" value="UniProtKB-KW"/>
</dbReference>
<evidence type="ECO:0000256" key="6">
    <source>
        <dbReference type="ARBA" id="ARBA00022741"/>
    </source>
</evidence>
<evidence type="ECO:0000256" key="10">
    <source>
        <dbReference type="ARBA" id="ARBA00023136"/>
    </source>
</evidence>
<keyword evidence="3" id="KW-0597">Phosphoprotein</keyword>
<dbReference type="Pfam" id="PF00757">
    <property type="entry name" value="Furin-like"/>
    <property type="match status" value="1"/>
</dbReference>
<accession>A0ABN7AJ59</accession>
<dbReference type="Gene3D" id="2.10.220.10">
    <property type="entry name" value="Hormone Receptor, Insulin-like Growth Factor Receptor 1, Chain A, domain 2"/>
    <property type="match status" value="1"/>
</dbReference>
<protein>
    <recommendedName>
        <fullName evidence="2">receptor protein-tyrosine kinase</fullName>
        <ecNumber evidence="2">2.7.10.1</ecNumber>
    </recommendedName>
</protein>
<evidence type="ECO:0000256" key="5">
    <source>
        <dbReference type="ARBA" id="ARBA00022692"/>
    </source>
</evidence>
<dbReference type="Pfam" id="PF01030">
    <property type="entry name" value="Recep_L_domain"/>
    <property type="match status" value="2"/>
</dbReference>
<dbReference type="Gene3D" id="3.80.20.20">
    <property type="entry name" value="Receptor L-domain"/>
    <property type="match status" value="2"/>
</dbReference>
<dbReference type="InterPro" id="IPR006212">
    <property type="entry name" value="Furin_repeat"/>
</dbReference>
<name>A0ABN7AJ59_9HEMI</name>
<sequence length="437" mass="48710">MGSDRCPDYYVSTGYYIHTKAGEVVSSKLVVLLIITCTTVFITQAVQADFPSPDREGVCRSIDVRNSVKMFSALKGCRIVEGFVQIVLIDRANDSDFSDITFPDLKEITGYLLFYRVQGLRSLGQIFPNLAIIRGSTLFLNYALVVFEMLHLQEIGLTSLTDILRGAVYLVKNPMLCFSSTIDWDLIAPNGKGGHYLDGNKMQNVCPKCPMNQTCPISAVTGEALCWNSRHCQRICHCNGSSCSSTGECCHPTCLGGCQRGLDPHHCNACKNFRIGNSCIERCPNNTYEYLNHRCLSEDECREKPKPLEAEFNTREWPYKPFNGKCIINCPPGYLDVEVNGKYHCERCTGMCKKECPAANIDSIASAQKLQGCTSIKGALNIQIRGGSNVVKELEENLNMVEEIDDYLKVVRSFPLVSLNFLKKLKVIHGQKLESSK</sequence>
<keyword evidence="4" id="KW-0808">Transferase</keyword>
<organism evidence="16 17">
    <name type="scientific">Nesidiocoris tenuis</name>
    <dbReference type="NCBI Taxonomy" id="355587"/>
    <lineage>
        <taxon>Eukaryota</taxon>
        <taxon>Metazoa</taxon>
        <taxon>Ecdysozoa</taxon>
        <taxon>Arthropoda</taxon>
        <taxon>Hexapoda</taxon>
        <taxon>Insecta</taxon>
        <taxon>Pterygota</taxon>
        <taxon>Neoptera</taxon>
        <taxon>Paraneoptera</taxon>
        <taxon>Hemiptera</taxon>
        <taxon>Heteroptera</taxon>
        <taxon>Panheteroptera</taxon>
        <taxon>Cimicomorpha</taxon>
        <taxon>Miridae</taxon>
        <taxon>Dicyphina</taxon>
        <taxon>Nesidiocoris</taxon>
    </lineage>
</organism>
<keyword evidence="12 16" id="KW-0675">Receptor</keyword>
<proteinExistence type="predicted"/>
<keyword evidence="5" id="KW-0812">Transmembrane</keyword>
<dbReference type="InterPro" id="IPR006211">
    <property type="entry name" value="Furin-like_Cys-rich_dom"/>
</dbReference>
<dbReference type="InterPro" id="IPR017896">
    <property type="entry name" value="4Fe4S_Fe-S-bd"/>
</dbReference>
<evidence type="ECO:0000313" key="16">
    <source>
        <dbReference type="EMBL" id="BES91399.1"/>
    </source>
</evidence>
<dbReference type="EMBL" id="AP028910">
    <property type="protein sequence ID" value="BES91399.1"/>
    <property type="molecule type" value="Genomic_DNA"/>
</dbReference>
<dbReference type="InterPro" id="IPR000494">
    <property type="entry name" value="Rcpt_L-dom"/>
</dbReference>
<reference evidence="16 17" key="1">
    <citation type="submission" date="2023-09" db="EMBL/GenBank/DDBJ databases">
        <title>Nesidiocoris tenuis whole genome shotgun sequence.</title>
        <authorList>
            <person name="Shibata T."/>
            <person name="Shimoda M."/>
            <person name="Kobayashi T."/>
            <person name="Uehara T."/>
        </authorList>
    </citation>
    <scope>NUCLEOTIDE SEQUENCE [LARGE SCALE GENOMIC DNA]</scope>
    <source>
        <strain evidence="16 17">Japan</strain>
    </source>
</reference>
<comment type="catalytic activity">
    <reaction evidence="14">
        <text>L-tyrosyl-[protein] + ATP = O-phospho-L-tyrosyl-[protein] + ADP + H(+)</text>
        <dbReference type="Rhea" id="RHEA:10596"/>
        <dbReference type="Rhea" id="RHEA-COMP:10136"/>
        <dbReference type="Rhea" id="RHEA-COMP:20101"/>
        <dbReference type="ChEBI" id="CHEBI:15378"/>
        <dbReference type="ChEBI" id="CHEBI:30616"/>
        <dbReference type="ChEBI" id="CHEBI:46858"/>
        <dbReference type="ChEBI" id="CHEBI:61978"/>
        <dbReference type="ChEBI" id="CHEBI:456216"/>
        <dbReference type="EC" id="2.7.10.1"/>
    </reaction>
</comment>
<evidence type="ECO:0000256" key="3">
    <source>
        <dbReference type="ARBA" id="ARBA00022553"/>
    </source>
</evidence>
<dbReference type="InterPro" id="IPR009030">
    <property type="entry name" value="Growth_fac_rcpt_cys_sf"/>
</dbReference>
<dbReference type="EC" id="2.7.10.1" evidence="2"/>
<keyword evidence="10" id="KW-0472">Membrane</keyword>
<evidence type="ECO:0000256" key="13">
    <source>
        <dbReference type="ARBA" id="ARBA00023180"/>
    </source>
</evidence>
<keyword evidence="9" id="KW-1133">Transmembrane helix</keyword>
<keyword evidence="17" id="KW-1185">Reference proteome</keyword>
<keyword evidence="6" id="KW-0547">Nucleotide-binding</keyword>
<keyword evidence="11" id="KW-0829">Tyrosine-protein kinase</keyword>
<dbReference type="SMART" id="SM00261">
    <property type="entry name" value="FU"/>
    <property type="match status" value="1"/>
</dbReference>
<dbReference type="InterPro" id="IPR036941">
    <property type="entry name" value="Rcpt_L-dom_sf"/>
</dbReference>
<gene>
    <name evidence="16" type="ORF">NTJ_04207</name>
</gene>
<evidence type="ECO:0000256" key="8">
    <source>
        <dbReference type="ARBA" id="ARBA00022840"/>
    </source>
</evidence>
<comment type="subcellular location">
    <subcellularLocation>
        <location evidence="1">Membrane</location>
        <topology evidence="1">Single-pass type I membrane protein</topology>
    </subcellularLocation>
</comment>
<dbReference type="Proteomes" id="UP001307889">
    <property type="component" value="Chromosome 2"/>
</dbReference>
<evidence type="ECO:0000256" key="1">
    <source>
        <dbReference type="ARBA" id="ARBA00004479"/>
    </source>
</evidence>
<keyword evidence="13" id="KW-0325">Glycoprotein</keyword>
<evidence type="ECO:0000256" key="11">
    <source>
        <dbReference type="ARBA" id="ARBA00023137"/>
    </source>
</evidence>
<dbReference type="SUPFAM" id="SSF52058">
    <property type="entry name" value="L domain-like"/>
    <property type="match status" value="2"/>
</dbReference>
<feature type="domain" description="4Fe-4S ferredoxin-type" evidence="15">
    <location>
        <begin position="335"/>
        <end position="366"/>
    </location>
</feature>
<evidence type="ECO:0000256" key="4">
    <source>
        <dbReference type="ARBA" id="ARBA00022679"/>
    </source>
</evidence>
<dbReference type="SUPFAM" id="SSF57184">
    <property type="entry name" value="Growth factor receptor domain"/>
    <property type="match status" value="1"/>
</dbReference>